<proteinExistence type="predicted"/>
<organism evidence="1 2">
    <name type="scientific">Plesiocystis pacifica SIR-1</name>
    <dbReference type="NCBI Taxonomy" id="391625"/>
    <lineage>
        <taxon>Bacteria</taxon>
        <taxon>Pseudomonadati</taxon>
        <taxon>Myxococcota</taxon>
        <taxon>Polyangia</taxon>
        <taxon>Nannocystales</taxon>
        <taxon>Nannocystaceae</taxon>
        <taxon>Plesiocystis</taxon>
    </lineage>
</organism>
<dbReference type="Proteomes" id="UP000005801">
    <property type="component" value="Unassembled WGS sequence"/>
</dbReference>
<reference evidence="1 2" key="1">
    <citation type="submission" date="2007-06" db="EMBL/GenBank/DDBJ databases">
        <authorList>
            <person name="Shimkets L."/>
            <person name="Ferriera S."/>
            <person name="Johnson J."/>
            <person name="Kravitz S."/>
            <person name="Beeson K."/>
            <person name="Sutton G."/>
            <person name="Rogers Y.-H."/>
            <person name="Friedman R."/>
            <person name="Frazier M."/>
            <person name="Venter J.C."/>
        </authorList>
    </citation>
    <scope>NUCLEOTIDE SEQUENCE [LARGE SCALE GENOMIC DNA]</scope>
    <source>
        <strain evidence="1 2">SIR-1</strain>
    </source>
</reference>
<sequence length="207" mass="21769">MYHAEVGKRSHTGLWKHLRALASPRSWLTVGARASCVVLCLSLGIGCGPTQAFRSRSWASPESGQGVAGVAQPHAQIEGLAVAIEAIEYGPETTVIRLALTRPAAPEDGARGEGATVVELEAACLAWQSLEYAPARQPEAVDGRARVPVSGPLELSSGQTVVVELRYRLSRPLVSSGARLILRAVEVDGVPSIDLPTLTVPAWPPAA</sequence>
<evidence type="ECO:0000313" key="2">
    <source>
        <dbReference type="Proteomes" id="UP000005801"/>
    </source>
</evidence>
<dbReference type="STRING" id="391625.PPSIR1_29288"/>
<gene>
    <name evidence="1" type="ORF">PPSIR1_29288</name>
</gene>
<accession>A6G625</accession>
<evidence type="ECO:0000313" key="1">
    <source>
        <dbReference type="EMBL" id="EDM78627.1"/>
    </source>
</evidence>
<name>A6G625_9BACT</name>
<protein>
    <submittedName>
        <fullName evidence="1">Uncharacterized protein</fullName>
    </submittedName>
</protein>
<comment type="caution">
    <text evidence="1">The sequence shown here is derived from an EMBL/GenBank/DDBJ whole genome shotgun (WGS) entry which is preliminary data.</text>
</comment>
<keyword evidence="2" id="KW-1185">Reference proteome</keyword>
<dbReference type="EMBL" id="ABCS01000028">
    <property type="protein sequence ID" value="EDM78627.1"/>
    <property type="molecule type" value="Genomic_DNA"/>
</dbReference>
<dbReference type="AlphaFoldDB" id="A6G625"/>